<dbReference type="AlphaFoldDB" id="A0A370T9V5"/>
<keyword evidence="3" id="KW-1185">Reference proteome</keyword>
<feature type="compositionally biased region" description="Basic and acidic residues" evidence="1">
    <location>
        <begin position="205"/>
        <end position="216"/>
    </location>
</feature>
<dbReference type="EMBL" id="NPIC01000015">
    <property type="protein sequence ID" value="RDL30426.1"/>
    <property type="molecule type" value="Genomic_DNA"/>
</dbReference>
<name>A0A370T9V5_9HELO</name>
<evidence type="ECO:0000313" key="2">
    <source>
        <dbReference type="EMBL" id="RDL30426.1"/>
    </source>
</evidence>
<evidence type="ECO:0000313" key="3">
    <source>
        <dbReference type="Proteomes" id="UP000254866"/>
    </source>
</evidence>
<protein>
    <submittedName>
        <fullName evidence="2">Uncharacterized protein</fullName>
    </submittedName>
</protein>
<organism evidence="2 3">
    <name type="scientific">Venustampulla echinocandica</name>
    <dbReference type="NCBI Taxonomy" id="2656787"/>
    <lineage>
        <taxon>Eukaryota</taxon>
        <taxon>Fungi</taxon>
        <taxon>Dikarya</taxon>
        <taxon>Ascomycota</taxon>
        <taxon>Pezizomycotina</taxon>
        <taxon>Leotiomycetes</taxon>
        <taxon>Helotiales</taxon>
        <taxon>Pleuroascaceae</taxon>
        <taxon>Venustampulla</taxon>
    </lineage>
</organism>
<dbReference type="Proteomes" id="UP000254866">
    <property type="component" value="Unassembled WGS sequence"/>
</dbReference>
<reference evidence="2 3" key="1">
    <citation type="journal article" date="2018" name="IMA Fungus">
        <title>IMA Genome-F 9: Draft genome sequence of Annulohypoxylon stygium, Aspergillus mulundensis, Berkeleyomyces basicola (syn. Thielaviopsis basicola), Ceratocystis smalleyi, two Cercospora beticola strains, Coleophoma cylindrospora, Fusarium fracticaudum, Phialophora cf. hyalina, and Morchella septimelata.</title>
        <authorList>
            <person name="Wingfield B.D."/>
            <person name="Bills G.F."/>
            <person name="Dong Y."/>
            <person name="Huang W."/>
            <person name="Nel W.J."/>
            <person name="Swalarsk-Parry B.S."/>
            <person name="Vaghefi N."/>
            <person name="Wilken P.M."/>
            <person name="An Z."/>
            <person name="de Beer Z.W."/>
            <person name="De Vos L."/>
            <person name="Chen L."/>
            <person name="Duong T.A."/>
            <person name="Gao Y."/>
            <person name="Hammerbacher A."/>
            <person name="Kikkert J.R."/>
            <person name="Li Y."/>
            <person name="Li H."/>
            <person name="Li K."/>
            <person name="Li Q."/>
            <person name="Liu X."/>
            <person name="Ma X."/>
            <person name="Naidoo K."/>
            <person name="Pethybridge S.J."/>
            <person name="Sun J."/>
            <person name="Steenkamp E.T."/>
            <person name="van der Nest M.A."/>
            <person name="van Wyk S."/>
            <person name="Wingfield M.J."/>
            <person name="Xiong C."/>
            <person name="Yue Q."/>
            <person name="Zhang X."/>
        </authorList>
    </citation>
    <scope>NUCLEOTIDE SEQUENCE [LARGE SCALE GENOMIC DNA]</scope>
    <source>
        <strain evidence="2 3">BP 5553</strain>
    </source>
</reference>
<dbReference type="PANTHER" id="PTHR37535">
    <property type="entry name" value="FLUG DOMAIN PROTEIN"/>
    <property type="match status" value="1"/>
</dbReference>
<dbReference type="GeneID" id="43603153"/>
<comment type="caution">
    <text evidence="2">The sequence shown here is derived from an EMBL/GenBank/DDBJ whole genome shotgun (WGS) entry which is preliminary data.</text>
</comment>
<evidence type="ECO:0000256" key="1">
    <source>
        <dbReference type="SAM" id="MobiDB-lite"/>
    </source>
</evidence>
<gene>
    <name evidence="2" type="ORF">BP5553_10304</name>
</gene>
<sequence>MTPIQIPVNDTLETLQNVLKRRREAQEVEQRKVLSGGDYQQIEDNYNKTAFIPPLNANNTKASIYYTRLKWTSWICEEYIVPKLERGKTRRRKSVNQYWRDFKILYRRVNGSYVNANDSHEVVKFINSQLKIKYKLDNTPKPKLVAGADTLLLLLVYLWARDQSIFRTEGDRLDFACTTLFQAYIGGRPAEFVHASKSTTSQDPLSEKEKTPRLEHYQPSIHPNQPDSDYSDYEDNSEAGDEIPDEDLFDDYTIPLDEDERLSNNNNETDNERVIKDNRDIFITEDEMESFAIEAEEVSSPVVRSVYVTPLAGSNEEVRETKAICYEDICL</sequence>
<proteinExistence type="predicted"/>
<feature type="compositionally biased region" description="Acidic residues" evidence="1">
    <location>
        <begin position="229"/>
        <end position="247"/>
    </location>
</feature>
<dbReference type="RefSeq" id="XP_031864951.1">
    <property type="nucleotide sequence ID" value="XM_032018927.1"/>
</dbReference>
<feature type="region of interest" description="Disordered" evidence="1">
    <location>
        <begin position="195"/>
        <end position="247"/>
    </location>
</feature>
<dbReference type="PANTHER" id="PTHR37535:SF4">
    <property type="entry name" value="FLUG DOMAIN-CONTAINING PROTEIN"/>
    <property type="match status" value="1"/>
</dbReference>
<accession>A0A370T9V5</accession>
<dbReference type="STRING" id="2656787.A0A370T9V5"/>
<dbReference type="OrthoDB" id="3540062at2759"/>